<accession>A0AAN6ZT94</accession>
<dbReference type="InterPro" id="IPR043129">
    <property type="entry name" value="ATPase_NBD"/>
</dbReference>
<dbReference type="EMBL" id="MU857183">
    <property type="protein sequence ID" value="KAK4149244.1"/>
    <property type="molecule type" value="Genomic_DNA"/>
</dbReference>
<organism evidence="1 2">
    <name type="scientific">Chaetomidium leptoderma</name>
    <dbReference type="NCBI Taxonomy" id="669021"/>
    <lineage>
        <taxon>Eukaryota</taxon>
        <taxon>Fungi</taxon>
        <taxon>Dikarya</taxon>
        <taxon>Ascomycota</taxon>
        <taxon>Pezizomycotina</taxon>
        <taxon>Sordariomycetes</taxon>
        <taxon>Sordariomycetidae</taxon>
        <taxon>Sordariales</taxon>
        <taxon>Chaetomiaceae</taxon>
        <taxon>Chaetomidium</taxon>
    </lineage>
</organism>
<protein>
    <recommendedName>
        <fullName evidence="3">Actin-like ATPase domain-containing protein</fullName>
    </recommendedName>
</protein>
<gene>
    <name evidence="1" type="ORF">C8A00DRAFT_38165</name>
</gene>
<comment type="caution">
    <text evidence="1">The sequence shown here is derived from an EMBL/GenBank/DDBJ whole genome shotgun (WGS) entry which is preliminary data.</text>
</comment>
<dbReference type="Gene3D" id="3.90.640.10">
    <property type="entry name" value="Actin, Chain A, domain 4"/>
    <property type="match status" value="1"/>
</dbReference>
<reference evidence="1" key="2">
    <citation type="submission" date="2023-05" db="EMBL/GenBank/DDBJ databases">
        <authorList>
            <consortium name="Lawrence Berkeley National Laboratory"/>
            <person name="Steindorff A."/>
            <person name="Hensen N."/>
            <person name="Bonometti L."/>
            <person name="Westerberg I."/>
            <person name="Brannstrom I.O."/>
            <person name="Guillou S."/>
            <person name="Cros-Aarteil S."/>
            <person name="Calhoun S."/>
            <person name="Haridas S."/>
            <person name="Kuo A."/>
            <person name="Mondo S."/>
            <person name="Pangilinan J."/>
            <person name="Riley R."/>
            <person name="Labutti K."/>
            <person name="Andreopoulos B."/>
            <person name="Lipzen A."/>
            <person name="Chen C."/>
            <person name="Yanf M."/>
            <person name="Daum C."/>
            <person name="Ng V."/>
            <person name="Clum A."/>
            <person name="Ohm R."/>
            <person name="Martin F."/>
            <person name="Silar P."/>
            <person name="Natvig D."/>
            <person name="Lalanne C."/>
            <person name="Gautier V."/>
            <person name="Ament-Velasquez S.L."/>
            <person name="Kruys A."/>
            <person name="Hutchinson M.I."/>
            <person name="Powell A.J."/>
            <person name="Barry K."/>
            <person name="Miller A.N."/>
            <person name="Grigoriev I.V."/>
            <person name="Debuchy R."/>
            <person name="Gladieux P."/>
            <person name="Thoren M.H."/>
            <person name="Johannesson H."/>
        </authorList>
    </citation>
    <scope>NUCLEOTIDE SEQUENCE</scope>
    <source>
        <strain evidence="1">CBS 538.74</strain>
    </source>
</reference>
<proteinExistence type="predicted"/>
<dbReference type="CDD" id="cd10170">
    <property type="entry name" value="ASKHA_NBD_HSP70"/>
    <property type="match status" value="1"/>
</dbReference>
<sequence>MAPPFLLSIGVDIGVSGSWGTGISPGEETLSLLKLALLHPDNLQYDHRQYPDRVKAVVDILDKIREAGKTGVMAVAQYISCLWNEAQPHLARLLQYHHLGPGDVDVRFVFGIPAVWDEPTIMRMKEAIRQSRVCIVNGQPLPASTTFIPEPEAAAIAVIPDMAQRHGLEVGQTVMICDCGGGTVDVISYEIACLSPLIVKECVPGEARLLGDVFLKIGLGVLIKEQIEETDLGEDVDKVALQTEIEAAWNKVRDMEWKDLIKATWSLKVHVQRLSGGRQQRVILAGHDILSLLKTITDGILELAQTQVNAVRTHTGRVPDFAVVVGGFGNNDFLMTELRNHFSNRVKLVFTNMDGQLVVKDGAAISGVRGSLAPVNTPGLNGVDHLQLDNAWSHIHIGSRVARCSYGFLDASGATVQVNWFISKGQDVPVDPHAGVMIPKTVFIAATENCVDIFYTPGTMTRQSALNKSPPLSRVCHVRYKPADHLGQPFSLVLAPRVSGRTVQFEILNKGDVDPTEFTIEYC</sequence>
<dbReference type="PANTHER" id="PTHR14187">
    <property type="entry name" value="ALPHA KINASE/ELONGATION FACTOR 2 KINASE"/>
    <property type="match status" value="1"/>
</dbReference>
<dbReference type="SUPFAM" id="SSF53067">
    <property type="entry name" value="Actin-like ATPase domain"/>
    <property type="match status" value="1"/>
</dbReference>
<evidence type="ECO:0008006" key="3">
    <source>
        <dbReference type="Google" id="ProtNLM"/>
    </source>
</evidence>
<dbReference type="PANTHER" id="PTHR14187:SF5">
    <property type="entry name" value="HEAT SHOCK 70 KDA PROTEIN 12A"/>
    <property type="match status" value="1"/>
</dbReference>
<dbReference type="Proteomes" id="UP001302745">
    <property type="component" value="Unassembled WGS sequence"/>
</dbReference>
<reference evidence="1" key="1">
    <citation type="journal article" date="2023" name="Mol. Phylogenet. Evol.">
        <title>Genome-scale phylogeny and comparative genomics of the fungal order Sordariales.</title>
        <authorList>
            <person name="Hensen N."/>
            <person name="Bonometti L."/>
            <person name="Westerberg I."/>
            <person name="Brannstrom I.O."/>
            <person name="Guillou S."/>
            <person name="Cros-Aarteil S."/>
            <person name="Calhoun S."/>
            <person name="Haridas S."/>
            <person name="Kuo A."/>
            <person name="Mondo S."/>
            <person name="Pangilinan J."/>
            <person name="Riley R."/>
            <person name="LaButti K."/>
            <person name="Andreopoulos B."/>
            <person name="Lipzen A."/>
            <person name="Chen C."/>
            <person name="Yan M."/>
            <person name="Daum C."/>
            <person name="Ng V."/>
            <person name="Clum A."/>
            <person name="Steindorff A."/>
            <person name="Ohm R.A."/>
            <person name="Martin F."/>
            <person name="Silar P."/>
            <person name="Natvig D.O."/>
            <person name="Lalanne C."/>
            <person name="Gautier V."/>
            <person name="Ament-Velasquez S.L."/>
            <person name="Kruys A."/>
            <person name="Hutchinson M.I."/>
            <person name="Powell A.J."/>
            <person name="Barry K."/>
            <person name="Miller A.N."/>
            <person name="Grigoriev I.V."/>
            <person name="Debuchy R."/>
            <person name="Gladieux P."/>
            <person name="Hiltunen Thoren M."/>
            <person name="Johannesson H."/>
        </authorList>
    </citation>
    <scope>NUCLEOTIDE SEQUENCE</scope>
    <source>
        <strain evidence="1">CBS 538.74</strain>
    </source>
</reference>
<dbReference type="AlphaFoldDB" id="A0AAN6ZT94"/>
<name>A0AAN6ZT94_9PEZI</name>
<evidence type="ECO:0000313" key="1">
    <source>
        <dbReference type="EMBL" id="KAK4149244.1"/>
    </source>
</evidence>
<keyword evidence="2" id="KW-1185">Reference proteome</keyword>
<evidence type="ECO:0000313" key="2">
    <source>
        <dbReference type="Proteomes" id="UP001302745"/>
    </source>
</evidence>
<dbReference type="Gene3D" id="3.30.420.40">
    <property type="match status" value="2"/>
</dbReference>